<accession>A0ACC0CRX3</accession>
<sequence length="2557" mass="282730">MESVAIIGFSFKLPQGIEDESGLWDVLQNRKNLMTPWPKSRANIRGFHEPNDTRKNMLSSEGAHFIKDDPAAFDAPFFSITSKEAHSMDPQQRWLLEAAYRGLENAGIPVERLAGTDTAVFSGSMSYDYMNIVSKDPDRSPVNTATGTTSSILANRLSWYFDLRGPSIQVDTACSSSMTAVDLACQSLRGEQTSMALVAGCNVLLTPERSLHLSNMNFLSKDSLSYSFDHRANGYARGEGVVVLVLKRLRDAVRDGDVIRAVIKASGSNQDGRTPGLTQPSQTSQEELIRKVYKSCNLQFAETRYVEAHGTGTQIGDTTEARVLGRIFRTSRSSAEPLYVGSIKPNIGHLEGASALASIVKCVMILERGVIPPNALFEKWNPKIDNKFNRLEVPTSSVQWPSSGLRRISISSFGFGGSNSHIILDDTYHSLESLGLRGNHLTQLALKSPSLAQGIDTSETRNGTNDGAAATAHPNLRQQVDQVDKLIKHCVYFGEDQSINKEAMSNSQQTSCQSSGETGPSGSLKHKLLIWSAKDEAALRRILAGYTKYSQGHAIGSANQLECLAYTLSARRSLMAWKAFTISDVDSSARSIDFTASKILRSHRRNAIAFVFTGQGAQYTKMGIELLHYPIFHSTLVRVNDSLRELGAEWSLFDELRCGDNINAPQISQPLCTALQIALVELLKSFDVTPDAVIGHSSGEIAAAYTIGALSLDSACRVAYHRGRLAAKLAASSDYPSGMMSVNIPEGQVSAYLERINSGSQIHISCVNSPFNTTLSGPDLVLDKLKEILDEDKVFCQKLKTGVAYHSPAMSQIAQEYLSCLESLEAQETPNSGIFMVSSVTGQHISPYVVSSEEYWVSNLVSPVRFADALQYLSLAAPRVDGIKEISDYLEIGPHGALQRPTKDSLRQFLGSTGFRYVSALSKFDSPLKTILELVGHLFLHGFPVSVTAANQQDGGQNRPFLTNLPGYQFDHTHLYWHESNCSRQWRLRDAPPRTLLGVRMADWSPLAPRWRVTLGISEMPWISDHVVNGQAIFPATGTVMIALEAVREMVNLQKKLLAYYIKDATFMNPIMIQAEAETDLMVILRPLQQVYEKSASRFEVQIFAATGDYWNNCFQAVIHTKYDEGPSEVDVGLEARVAAEDAIRNNEHAKKESTRHIDKHDFYKTLGRHGLTYGDSFSLVDDVYWNGNEKAVAHINFESLDQTLGSVVHPAVLDAAFQVCFVAPSAGMTMMLPTVIPHKVQDLWISATGWKHLRSPTVQVSATSRLRSIDFGIESSLAILASDGSLLFQVKQLEMSPIMGTQPQHQDSSVVVHRIDWKLSLSVIESAQLHNYCGLDHFPEDETAAVRYCIQLEDTLRAVLQRTLLALQGTDWSRVPPHIQKYVLWMKRQLQEEAGRVEEPVEANDKTLEIRLKELEEARPSWRLFIAVAENLVGLLRGETDPLELFYSTSVASDLYDDFYRRVRDHRLVSYLELQSHQTPGQRILEVGAGTGGLTKNILSIMQQIEQHTGGIAFIEYTFTDVSGAFFEKASERFADFHDRMAFKVFNIEKDIETQGFQPGTYDLILAGDSLHVAADLSGALKRLRSLLKAGGHLIFRETTAPDPFVMGFGFGILPDWWRNVEDYREWGPTITEQEWDSVLRHSGFSGNDVVMRDYQNDTAHYASMIVSTAEGDTSNAIWVTRTLLVIRDGDRHQHNLASSLAKELLASFEHHVQVVNLTQLSEANLGPTDAVLFLADIGRSVLDQKSEQIFDLVKGWISQSSNLIWVAVADPYREPSVATYPHISLQHGLLRTLRTELDRKSGIVSFMVEDEVLDVTALAKSIMAVFRAAFLAMSSEVEYVLRDGLILTGRLVVNHDVSGKLSLSTNHPATEHWLPGPPLMLEIGTRGQLESLRFIEDASHRNGLDHMGVEIEAKAWALNFRDVFAAVGRLEVDDGFGSDCAGVVTQVGSQCKSVKPGDRVCMFTFGCMRTYPRANAWCVSPIPDTMTFEEACGIINPALTAWQSLVEVARLQKGDKVLIHAASGATGQLAIQIAKRCGAEIFATVGYNTKKQLLIDEYDIAPDHIFYSRDTSFAQGIKRMTHGRGVDVVLNSLVDEGLRASWECIAPFGRFIEIGKADINANASLPMACFAKNVMFAAMDLVHIFTDRKEHAQRILGKIFELVKDGAISSPRPLHVYGVNAMEDAFRYLQGGKNSGRIIIRIDPSTVVQKYLTAQTWTLDENATYLVAGGFGGIGRSILRWMARKGAKYLLVLSRSGATSVAAAATVNELTEMGVKVMALKCDISVQESLSRALDNCKQCMPPIRGCVNATIALKDSIFENMTHAQWEGAICAKAPTSWNLHILLPNLDFFILLSSISGIIGNAGQSNYAAGCTFQDYLARYRTSRGHKAMAINLGLMRTIGVVAENEELMHKVQDSPVLTAIEEDEFLALLNSQVIIGLKTPMQLLDRSLEIPEVLKRPLFSYFGQSRGQSKAIKPTGDMDPALLFRHQESTEYRAKIVVQSLARKLARALSIKAEDVDTDKPLHVFGVDSLVAVELRNWMARDFAANIPVNLI</sequence>
<comment type="caution">
    <text evidence="1">The sequence shown here is derived from an EMBL/GenBank/DDBJ whole genome shotgun (WGS) entry which is preliminary data.</text>
</comment>
<name>A0ACC0CRX3_9PEZI</name>
<gene>
    <name evidence="1" type="ORF">F4821DRAFT_263201</name>
</gene>
<dbReference type="Proteomes" id="UP001497680">
    <property type="component" value="Unassembled WGS sequence"/>
</dbReference>
<organism evidence="1 2">
    <name type="scientific">Hypoxylon rubiginosum</name>
    <dbReference type="NCBI Taxonomy" id="110542"/>
    <lineage>
        <taxon>Eukaryota</taxon>
        <taxon>Fungi</taxon>
        <taxon>Dikarya</taxon>
        <taxon>Ascomycota</taxon>
        <taxon>Pezizomycotina</taxon>
        <taxon>Sordariomycetes</taxon>
        <taxon>Xylariomycetidae</taxon>
        <taxon>Xylariales</taxon>
        <taxon>Hypoxylaceae</taxon>
        <taxon>Hypoxylon</taxon>
    </lineage>
</organism>
<keyword evidence="2" id="KW-1185">Reference proteome</keyword>
<dbReference type="EMBL" id="MU394356">
    <property type="protein sequence ID" value="KAI6083221.1"/>
    <property type="molecule type" value="Genomic_DNA"/>
</dbReference>
<protein>
    <submittedName>
        <fullName evidence="1">Polyketide synthase PksD</fullName>
    </submittedName>
</protein>
<reference evidence="1 2" key="1">
    <citation type="journal article" date="2022" name="New Phytol.">
        <title>Ecological generalism drives hyperdiversity of secondary metabolite gene clusters in xylarialean endophytes.</title>
        <authorList>
            <person name="Franco M.E.E."/>
            <person name="Wisecaver J.H."/>
            <person name="Arnold A.E."/>
            <person name="Ju Y.M."/>
            <person name="Slot J.C."/>
            <person name="Ahrendt S."/>
            <person name="Moore L.P."/>
            <person name="Eastman K.E."/>
            <person name="Scott K."/>
            <person name="Konkel Z."/>
            <person name="Mondo S.J."/>
            <person name="Kuo A."/>
            <person name="Hayes R.D."/>
            <person name="Haridas S."/>
            <person name="Andreopoulos B."/>
            <person name="Riley R."/>
            <person name="LaButti K."/>
            <person name="Pangilinan J."/>
            <person name="Lipzen A."/>
            <person name="Amirebrahimi M."/>
            <person name="Yan J."/>
            <person name="Adam C."/>
            <person name="Keymanesh K."/>
            <person name="Ng V."/>
            <person name="Louie K."/>
            <person name="Northen T."/>
            <person name="Drula E."/>
            <person name="Henrissat B."/>
            <person name="Hsieh H.M."/>
            <person name="Youens-Clark K."/>
            <person name="Lutzoni F."/>
            <person name="Miadlikowska J."/>
            <person name="Eastwood D.C."/>
            <person name="Hamelin R.C."/>
            <person name="Grigoriev I.V."/>
            <person name="U'Ren J.M."/>
        </authorList>
    </citation>
    <scope>NUCLEOTIDE SEQUENCE [LARGE SCALE GENOMIC DNA]</scope>
    <source>
        <strain evidence="1 2">ER1909</strain>
    </source>
</reference>
<evidence type="ECO:0000313" key="1">
    <source>
        <dbReference type="EMBL" id="KAI6083221.1"/>
    </source>
</evidence>
<evidence type="ECO:0000313" key="2">
    <source>
        <dbReference type="Proteomes" id="UP001497680"/>
    </source>
</evidence>
<proteinExistence type="predicted"/>